<protein>
    <recommendedName>
        <fullName evidence="6">Large ribosomal subunit protein bL27m</fullName>
    </recommendedName>
</protein>
<dbReference type="GO" id="GO:0005762">
    <property type="term" value="C:mitochondrial large ribosomal subunit"/>
    <property type="evidence" value="ECO:0007669"/>
    <property type="project" value="TreeGrafter"/>
</dbReference>
<accession>A0A7C8NV79</accession>
<dbReference type="PRINTS" id="PR00063">
    <property type="entry name" value="RIBOSOMALL27"/>
</dbReference>
<evidence type="ECO:0000256" key="1">
    <source>
        <dbReference type="ARBA" id="ARBA00004173"/>
    </source>
</evidence>
<proteinExistence type="inferred from homology"/>
<dbReference type="AlphaFoldDB" id="A0A7C8NV79"/>
<keyword evidence="4" id="KW-0496">Mitochondrion</keyword>
<evidence type="ECO:0000313" key="7">
    <source>
        <dbReference type="EMBL" id="KAF3139522.1"/>
    </source>
</evidence>
<keyword evidence="3 7" id="KW-0689">Ribosomal protein</keyword>
<dbReference type="InterPro" id="IPR001684">
    <property type="entry name" value="Ribosomal_bL27"/>
</dbReference>
<reference evidence="7 8" key="1">
    <citation type="submission" date="2019-06" db="EMBL/GenBank/DDBJ databases">
        <authorList>
            <person name="Palmer J.M."/>
        </authorList>
    </citation>
    <scope>NUCLEOTIDE SEQUENCE [LARGE SCALE GENOMIC DNA]</scope>
    <source>
        <strain evidence="7 8">TWF703</strain>
    </source>
</reference>
<evidence type="ECO:0000256" key="5">
    <source>
        <dbReference type="ARBA" id="ARBA00023274"/>
    </source>
</evidence>
<dbReference type="GO" id="GO:0006412">
    <property type="term" value="P:translation"/>
    <property type="evidence" value="ECO:0007669"/>
    <property type="project" value="InterPro"/>
</dbReference>
<dbReference type="PROSITE" id="PS00831">
    <property type="entry name" value="RIBOSOMAL_L27"/>
    <property type="match status" value="1"/>
</dbReference>
<dbReference type="Proteomes" id="UP000480548">
    <property type="component" value="Unassembled WGS sequence"/>
</dbReference>
<dbReference type="SUPFAM" id="SSF110324">
    <property type="entry name" value="Ribosomal L27 protein-like"/>
    <property type="match status" value="1"/>
</dbReference>
<dbReference type="Gene3D" id="2.40.50.100">
    <property type="match status" value="1"/>
</dbReference>
<comment type="similarity">
    <text evidence="2">Belongs to the bacterial ribosomal protein bL27 family.</text>
</comment>
<dbReference type="FunFam" id="2.40.50.100:FF:000042">
    <property type="entry name" value="50S ribosomal protein L27"/>
    <property type="match status" value="1"/>
</dbReference>
<keyword evidence="5" id="KW-0687">Ribonucleoprotein</keyword>
<name>A0A7C8NV79_ORBOL</name>
<gene>
    <name evidence="7" type="primary">MRPL2</name>
    <name evidence="7" type="ORF">TWF703_003711</name>
</gene>
<evidence type="ECO:0000256" key="6">
    <source>
        <dbReference type="ARBA" id="ARBA00035267"/>
    </source>
</evidence>
<sequence>MRRLRPAIADRGAVLSAKEYPKPRVLSVPLRHSLAQTPKLSLSQDLQDEFDQNVDDDDCSLPSLKMPPSPVTAVVARSISSLRYSLTPKSSPSSILHPTCTRYQSPILTFIRYATHKTSGAANGPGDSAGRRLGAKKAGGERVRKGMILFRQRGTQWFPGENVGMGRDHTLYALCPGFVRHYLDPNQPKRKFIGIAVEENQKLPKPPNAARTRLLGLVQVKMSPEEVAHLERKAAGEINLDFTTVEKRPGSYFVKPSGWRLGKYIEENPVSIPKRNKMRWRRLTSSFEKKVEARFKRLAGRTAKGSKKQKRK</sequence>
<evidence type="ECO:0000256" key="4">
    <source>
        <dbReference type="ARBA" id="ARBA00023128"/>
    </source>
</evidence>
<dbReference type="PANTHER" id="PTHR15893:SF0">
    <property type="entry name" value="LARGE RIBOSOMAL SUBUNIT PROTEIN BL27M"/>
    <property type="match status" value="1"/>
</dbReference>
<dbReference type="InterPro" id="IPR018261">
    <property type="entry name" value="Ribosomal_bL27_CS"/>
</dbReference>
<dbReference type="Pfam" id="PF01016">
    <property type="entry name" value="Ribosomal_L27"/>
    <property type="match status" value="1"/>
</dbReference>
<comment type="caution">
    <text evidence="7">The sequence shown here is derived from an EMBL/GenBank/DDBJ whole genome shotgun (WGS) entry which is preliminary data.</text>
</comment>
<evidence type="ECO:0000313" key="8">
    <source>
        <dbReference type="Proteomes" id="UP000480548"/>
    </source>
</evidence>
<dbReference type="PANTHER" id="PTHR15893">
    <property type="entry name" value="RIBOSOMAL PROTEIN L27"/>
    <property type="match status" value="1"/>
</dbReference>
<comment type="subcellular location">
    <subcellularLocation>
        <location evidence="1">Mitochondrion</location>
    </subcellularLocation>
</comment>
<evidence type="ECO:0000256" key="2">
    <source>
        <dbReference type="ARBA" id="ARBA00010797"/>
    </source>
</evidence>
<dbReference type="NCBIfam" id="TIGR00062">
    <property type="entry name" value="L27"/>
    <property type="match status" value="1"/>
</dbReference>
<evidence type="ECO:0000256" key="3">
    <source>
        <dbReference type="ARBA" id="ARBA00022980"/>
    </source>
</evidence>
<organism evidence="7 8">
    <name type="scientific">Orbilia oligospora</name>
    <name type="common">Nematode-trapping fungus</name>
    <name type="synonym">Arthrobotrys oligospora</name>
    <dbReference type="NCBI Taxonomy" id="2813651"/>
    <lineage>
        <taxon>Eukaryota</taxon>
        <taxon>Fungi</taxon>
        <taxon>Dikarya</taxon>
        <taxon>Ascomycota</taxon>
        <taxon>Pezizomycotina</taxon>
        <taxon>Orbiliomycetes</taxon>
        <taxon>Orbiliales</taxon>
        <taxon>Orbiliaceae</taxon>
        <taxon>Orbilia</taxon>
    </lineage>
</organism>
<dbReference type="EMBL" id="WIQZ01000019">
    <property type="protein sequence ID" value="KAF3139522.1"/>
    <property type="molecule type" value="Genomic_DNA"/>
</dbReference>
<dbReference type="GO" id="GO:0003735">
    <property type="term" value="F:structural constituent of ribosome"/>
    <property type="evidence" value="ECO:0007669"/>
    <property type="project" value="InterPro"/>
</dbReference>